<dbReference type="Proteomes" id="UP000094969">
    <property type="component" value="Chromosome"/>
</dbReference>
<dbReference type="Pfam" id="PF13545">
    <property type="entry name" value="HTH_Crp_2"/>
    <property type="match status" value="1"/>
</dbReference>
<keyword evidence="7" id="KW-1185">Reference proteome</keyword>
<feature type="domain" description="HTH crp-type" evidence="5">
    <location>
        <begin position="149"/>
        <end position="217"/>
    </location>
</feature>
<dbReference type="GO" id="GO:0003700">
    <property type="term" value="F:DNA-binding transcription factor activity"/>
    <property type="evidence" value="ECO:0007669"/>
    <property type="project" value="TreeGrafter"/>
</dbReference>
<dbReference type="InterPro" id="IPR018490">
    <property type="entry name" value="cNMP-bd_dom_sf"/>
</dbReference>
<dbReference type="SUPFAM" id="SSF46785">
    <property type="entry name" value="Winged helix' DNA-binding domain"/>
    <property type="match status" value="1"/>
</dbReference>
<dbReference type="SMART" id="SM00100">
    <property type="entry name" value="cNMP"/>
    <property type="match status" value="1"/>
</dbReference>
<dbReference type="SUPFAM" id="SSF51206">
    <property type="entry name" value="cAMP-binding domain-like"/>
    <property type="match status" value="1"/>
</dbReference>
<evidence type="ECO:0008006" key="8">
    <source>
        <dbReference type="Google" id="ProtNLM"/>
    </source>
</evidence>
<keyword evidence="3" id="KW-0804">Transcription</keyword>
<gene>
    <name evidence="6" type="ORF">BHK69_21840</name>
</gene>
<dbReference type="InterPro" id="IPR050397">
    <property type="entry name" value="Env_Response_Regulators"/>
</dbReference>
<dbReference type="InterPro" id="IPR036388">
    <property type="entry name" value="WH-like_DNA-bd_sf"/>
</dbReference>
<dbReference type="InterPro" id="IPR036390">
    <property type="entry name" value="WH_DNA-bd_sf"/>
</dbReference>
<evidence type="ECO:0000259" key="5">
    <source>
        <dbReference type="PROSITE" id="PS51063"/>
    </source>
</evidence>
<dbReference type="Gene3D" id="2.60.120.10">
    <property type="entry name" value="Jelly Rolls"/>
    <property type="match status" value="1"/>
</dbReference>
<evidence type="ECO:0000259" key="4">
    <source>
        <dbReference type="PROSITE" id="PS50042"/>
    </source>
</evidence>
<proteinExistence type="predicted"/>
<dbReference type="Pfam" id="PF00027">
    <property type="entry name" value="cNMP_binding"/>
    <property type="match status" value="1"/>
</dbReference>
<evidence type="ECO:0000313" key="7">
    <source>
        <dbReference type="Proteomes" id="UP000094969"/>
    </source>
</evidence>
<reference evidence="6 7" key="1">
    <citation type="journal article" date="2015" name="Antonie Van Leeuwenhoek">
        <title>Bosea vaviloviae sp. nov., a new species of slow-growing rhizobia isolated from nodules of the relict species Vavilovia formosa (Stev.) Fed.</title>
        <authorList>
            <person name="Safronova V.I."/>
            <person name="Kuznetsova I.G."/>
            <person name="Sazanova A.L."/>
            <person name="Kimeklis A.K."/>
            <person name="Belimov A.A."/>
            <person name="Andronov E.E."/>
            <person name="Pinaev A.G."/>
            <person name="Chizhevskaya E.P."/>
            <person name="Pukhaev A.R."/>
            <person name="Popov K.P."/>
            <person name="Willems A."/>
            <person name="Tikhonovich I.A."/>
        </authorList>
    </citation>
    <scope>NUCLEOTIDE SEQUENCE [LARGE SCALE GENOMIC DNA]</scope>
    <source>
        <strain evidence="6 7">Vaf18</strain>
    </source>
</reference>
<dbReference type="KEGG" id="bvv:BHK69_21840"/>
<evidence type="ECO:0000256" key="2">
    <source>
        <dbReference type="ARBA" id="ARBA00023125"/>
    </source>
</evidence>
<name>A0A1D7U5T5_9HYPH</name>
<dbReference type="CDD" id="cd00038">
    <property type="entry name" value="CAP_ED"/>
    <property type="match status" value="1"/>
</dbReference>
<evidence type="ECO:0000256" key="1">
    <source>
        <dbReference type="ARBA" id="ARBA00023015"/>
    </source>
</evidence>
<keyword evidence="2" id="KW-0238">DNA-binding</keyword>
<dbReference type="GO" id="GO:0005829">
    <property type="term" value="C:cytosol"/>
    <property type="evidence" value="ECO:0007669"/>
    <property type="project" value="TreeGrafter"/>
</dbReference>
<organism evidence="6 7">
    <name type="scientific">Bosea vaviloviae</name>
    <dbReference type="NCBI Taxonomy" id="1526658"/>
    <lineage>
        <taxon>Bacteria</taxon>
        <taxon>Pseudomonadati</taxon>
        <taxon>Pseudomonadota</taxon>
        <taxon>Alphaproteobacteria</taxon>
        <taxon>Hyphomicrobiales</taxon>
        <taxon>Boseaceae</taxon>
        <taxon>Bosea</taxon>
    </lineage>
</organism>
<sequence length="225" mass="24503">MMMPDIAISALRTFAMFSGAQESTLRELAPSCIFQSFSAGIEINRVGQVPRYIYCLSSGSTEAWARLNDAETILATTTAPMVFEVAATMRNQPAALSIVTREACEAIAIETGAFLKAVRDDQAVCNAALIHVSGTYLAMTHRLLDQKLRTAEQRLSQWILAKMDPSGRSATVEIVFSKRALAYELGMSPANLSRLFNVLREHGIAVDGKTMTITNLKKLEALAQG</sequence>
<dbReference type="EMBL" id="CP017147">
    <property type="protein sequence ID" value="AOO82727.1"/>
    <property type="molecule type" value="Genomic_DNA"/>
</dbReference>
<keyword evidence="1" id="KW-0805">Transcription regulation</keyword>
<dbReference type="InterPro" id="IPR012318">
    <property type="entry name" value="HTH_CRP"/>
</dbReference>
<evidence type="ECO:0000313" key="6">
    <source>
        <dbReference type="EMBL" id="AOO82727.1"/>
    </source>
</evidence>
<protein>
    <recommendedName>
        <fullName evidence="8">HTH crp-type domain-containing protein</fullName>
    </recommendedName>
</protein>
<dbReference type="AlphaFoldDB" id="A0A1D7U5T5"/>
<feature type="domain" description="Cyclic nucleotide-binding" evidence="4">
    <location>
        <begin position="16"/>
        <end position="118"/>
    </location>
</feature>
<dbReference type="InterPro" id="IPR000595">
    <property type="entry name" value="cNMP-bd_dom"/>
</dbReference>
<dbReference type="SMART" id="SM00419">
    <property type="entry name" value="HTH_CRP"/>
    <property type="match status" value="1"/>
</dbReference>
<dbReference type="PANTHER" id="PTHR24567">
    <property type="entry name" value="CRP FAMILY TRANSCRIPTIONAL REGULATORY PROTEIN"/>
    <property type="match status" value="1"/>
</dbReference>
<dbReference type="GO" id="GO:0003677">
    <property type="term" value="F:DNA binding"/>
    <property type="evidence" value="ECO:0007669"/>
    <property type="project" value="UniProtKB-KW"/>
</dbReference>
<dbReference type="PANTHER" id="PTHR24567:SF74">
    <property type="entry name" value="HTH-TYPE TRANSCRIPTIONAL REGULATOR ARCR"/>
    <property type="match status" value="1"/>
</dbReference>
<dbReference type="STRING" id="1526658.BHK69_21840"/>
<dbReference type="InterPro" id="IPR014710">
    <property type="entry name" value="RmlC-like_jellyroll"/>
</dbReference>
<dbReference type="Gene3D" id="1.10.10.10">
    <property type="entry name" value="Winged helix-like DNA-binding domain superfamily/Winged helix DNA-binding domain"/>
    <property type="match status" value="1"/>
</dbReference>
<accession>A0A1D7U5T5</accession>
<dbReference type="PROSITE" id="PS50042">
    <property type="entry name" value="CNMP_BINDING_3"/>
    <property type="match status" value="1"/>
</dbReference>
<evidence type="ECO:0000256" key="3">
    <source>
        <dbReference type="ARBA" id="ARBA00023163"/>
    </source>
</evidence>
<dbReference type="PROSITE" id="PS51063">
    <property type="entry name" value="HTH_CRP_2"/>
    <property type="match status" value="1"/>
</dbReference>